<dbReference type="SUPFAM" id="SSF46689">
    <property type="entry name" value="Homeodomain-like"/>
    <property type="match status" value="1"/>
</dbReference>
<evidence type="ECO:0000256" key="3">
    <source>
        <dbReference type="ARBA" id="ARBA00023163"/>
    </source>
</evidence>
<dbReference type="Gene3D" id="1.10.357.10">
    <property type="entry name" value="Tetracycline Repressor, domain 2"/>
    <property type="match status" value="1"/>
</dbReference>
<evidence type="ECO:0000313" key="7">
    <source>
        <dbReference type="Proteomes" id="UP000313066"/>
    </source>
</evidence>
<dbReference type="GO" id="GO:0000976">
    <property type="term" value="F:transcription cis-regulatory region binding"/>
    <property type="evidence" value="ECO:0007669"/>
    <property type="project" value="TreeGrafter"/>
</dbReference>
<dbReference type="AlphaFoldDB" id="A0A5N6BIK4"/>
<name>A0A5N6BIK4_9ACTN</name>
<dbReference type="EMBL" id="VDMA02000020">
    <property type="protein sequence ID" value="KAB8180877.1"/>
    <property type="molecule type" value="Genomic_DNA"/>
</dbReference>
<keyword evidence="1" id="KW-0805">Transcription regulation</keyword>
<accession>A0A5N6BIK4</accession>
<dbReference type="GO" id="GO:0003700">
    <property type="term" value="F:DNA-binding transcription factor activity"/>
    <property type="evidence" value="ECO:0007669"/>
    <property type="project" value="TreeGrafter"/>
</dbReference>
<dbReference type="InterPro" id="IPR036271">
    <property type="entry name" value="Tet_transcr_reg_TetR-rel_C_sf"/>
</dbReference>
<keyword evidence="2 4" id="KW-0238">DNA-binding</keyword>
<gene>
    <name evidence="6" type="ORF">FH610_031600</name>
</gene>
<evidence type="ECO:0000313" key="6">
    <source>
        <dbReference type="EMBL" id="KAB8180877.1"/>
    </source>
</evidence>
<evidence type="ECO:0000259" key="5">
    <source>
        <dbReference type="PROSITE" id="PS50977"/>
    </source>
</evidence>
<reference evidence="6 7" key="1">
    <citation type="submission" date="2019-10" db="EMBL/GenBank/DDBJ databases">
        <title>Nonomuraea sp. nov., isolated from Phyllanthus amarus.</title>
        <authorList>
            <person name="Klykleung N."/>
            <person name="Tanasupawat S."/>
        </authorList>
    </citation>
    <scope>NUCLEOTIDE SEQUENCE [LARGE SCALE GENOMIC DNA]</scope>
    <source>
        <strain evidence="6 7">CR1-09</strain>
    </source>
</reference>
<keyword evidence="3" id="KW-0804">Transcription</keyword>
<dbReference type="Pfam" id="PF00440">
    <property type="entry name" value="TetR_N"/>
    <property type="match status" value="1"/>
</dbReference>
<keyword evidence="7" id="KW-1185">Reference proteome</keyword>
<dbReference type="InterPro" id="IPR009057">
    <property type="entry name" value="Homeodomain-like_sf"/>
</dbReference>
<comment type="caution">
    <text evidence="6">The sequence shown here is derived from an EMBL/GenBank/DDBJ whole genome shotgun (WGS) entry which is preliminary data.</text>
</comment>
<feature type="DNA-binding region" description="H-T-H motif" evidence="4">
    <location>
        <begin position="37"/>
        <end position="56"/>
    </location>
</feature>
<dbReference type="InterPro" id="IPR001647">
    <property type="entry name" value="HTH_TetR"/>
</dbReference>
<protein>
    <submittedName>
        <fullName evidence="6">TetR family transcriptional regulator</fullName>
    </submittedName>
</protein>
<dbReference type="SUPFAM" id="SSF48498">
    <property type="entry name" value="Tetracyclin repressor-like, C-terminal domain"/>
    <property type="match status" value="1"/>
</dbReference>
<dbReference type="PANTHER" id="PTHR30055">
    <property type="entry name" value="HTH-TYPE TRANSCRIPTIONAL REGULATOR RUTR"/>
    <property type="match status" value="1"/>
</dbReference>
<dbReference type="InterPro" id="IPR050109">
    <property type="entry name" value="HTH-type_TetR-like_transc_reg"/>
</dbReference>
<evidence type="ECO:0000256" key="4">
    <source>
        <dbReference type="PROSITE-ProRule" id="PRU00335"/>
    </source>
</evidence>
<dbReference type="PRINTS" id="PR00455">
    <property type="entry name" value="HTHTETR"/>
</dbReference>
<proteinExistence type="predicted"/>
<evidence type="ECO:0000256" key="1">
    <source>
        <dbReference type="ARBA" id="ARBA00023015"/>
    </source>
</evidence>
<organism evidence="6 7">
    <name type="scientific">Microbispora catharanthi</name>
    <dbReference type="NCBI Taxonomy" id="1712871"/>
    <lineage>
        <taxon>Bacteria</taxon>
        <taxon>Bacillati</taxon>
        <taxon>Actinomycetota</taxon>
        <taxon>Actinomycetes</taxon>
        <taxon>Streptosporangiales</taxon>
        <taxon>Streptosporangiaceae</taxon>
        <taxon>Microbispora</taxon>
    </lineage>
</organism>
<evidence type="ECO:0000256" key="2">
    <source>
        <dbReference type="ARBA" id="ARBA00023125"/>
    </source>
</evidence>
<dbReference type="PANTHER" id="PTHR30055:SF234">
    <property type="entry name" value="HTH-TYPE TRANSCRIPTIONAL REGULATOR BETI"/>
    <property type="match status" value="1"/>
</dbReference>
<dbReference type="PROSITE" id="PS50977">
    <property type="entry name" value="HTH_TETR_2"/>
    <property type="match status" value="1"/>
</dbReference>
<sequence>MERVTKRTQPRADAVRNRAAIVRAARELITTHGPEAGMDEIAAAAGVAVGTLYRHFPTKNDLVDAIVTELGATVAETLDAAVGRVGDGRSAALDEIAGLLHRVVVDMGQERLLREAVAGLAGESLREIQERATHSLETLVAAAHRDRTLRPDVTVDDVALLLTTSPGAGTPKPARVRWVELAVRALALPDGGQKA</sequence>
<feature type="domain" description="HTH tetR-type" evidence="5">
    <location>
        <begin position="15"/>
        <end position="74"/>
    </location>
</feature>
<dbReference type="Proteomes" id="UP000313066">
    <property type="component" value="Unassembled WGS sequence"/>
</dbReference>